<dbReference type="EMBL" id="CATQJL010000001">
    <property type="protein sequence ID" value="CAJ0589480.1"/>
    <property type="molecule type" value="Genomic_DNA"/>
</dbReference>
<proteinExistence type="predicted"/>
<keyword evidence="2" id="KW-0732">Signal</keyword>
<feature type="compositionally biased region" description="Basic and acidic residues" evidence="1">
    <location>
        <begin position="77"/>
        <end position="92"/>
    </location>
</feature>
<organism evidence="3 4">
    <name type="scientific">Cylicocyclus nassatus</name>
    <name type="common">Nematode worm</name>
    <dbReference type="NCBI Taxonomy" id="53992"/>
    <lineage>
        <taxon>Eukaryota</taxon>
        <taxon>Metazoa</taxon>
        <taxon>Ecdysozoa</taxon>
        <taxon>Nematoda</taxon>
        <taxon>Chromadorea</taxon>
        <taxon>Rhabditida</taxon>
        <taxon>Rhabditina</taxon>
        <taxon>Rhabditomorpha</taxon>
        <taxon>Strongyloidea</taxon>
        <taxon>Strongylidae</taxon>
        <taxon>Cylicocyclus</taxon>
    </lineage>
</organism>
<protein>
    <recommendedName>
        <fullName evidence="5">Secreted protein</fullName>
    </recommendedName>
</protein>
<name>A0AA36GJQ5_CYLNA</name>
<dbReference type="AlphaFoldDB" id="A0AA36GJQ5"/>
<evidence type="ECO:0000256" key="1">
    <source>
        <dbReference type="SAM" id="MobiDB-lite"/>
    </source>
</evidence>
<sequence>MILQVTRGKMLALLVIATVLLANANAQGINNGLPAKPRTLPAWILRIQVGRQTRQRKSSNAQHSTQQLSQSSLSAQDLHHQLRSRFSDRENPSGKICHVFGDVASYNEF</sequence>
<keyword evidence="4" id="KW-1185">Reference proteome</keyword>
<evidence type="ECO:0000256" key="2">
    <source>
        <dbReference type="SAM" id="SignalP"/>
    </source>
</evidence>
<evidence type="ECO:0008006" key="5">
    <source>
        <dbReference type="Google" id="ProtNLM"/>
    </source>
</evidence>
<feature type="region of interest" description="Disordered" evidence="1">
    <location>
        <begin position="54"/>
        <end position="94"/>
    </location>
</feature>
<gene>
    <name evidence="3" type="ORF">CYNAS_LOCUS1463</name>
</gene>
<dbReference type="Proteomes" id="UP001176961">
    <property type="component" value="Unassembled WGS sequence"/>
</dbReference>
<feature type="compositionally biased region" description="Low complexity" evidence="1">
    <location>
        <begin position="62"/>
        <end position="76"/>
    </location>
</feature>
<accession>A0AA36GJQ5</accession>
<comment type="caution">
    <text evidence="3">The sequence shown here is derived from an EMBL/GenBank/DDBJ whole genome shotgun (WGS) entry which is preliminary data.</text>
</comment>
<evidence type="ECO:0000313" key="4">
    <source>
        <dbReference type="Proteomes" id="UP001176961"/>
    </source>
</evidence>
<feature type="signal peptide" evidence="2">
    <location>
        <begin position="1"/>
        <end position="26"/>
    </location>
</feature>
<evidence type="ECO:0000313" key="3">
    <source>
        <dbReference type="EMBL" id="CAJ0589480.1"/>
    </source>
</evidence>
<feature type="chain" id="PRO_5041456010" description="Secreted protein" evidence="2">
    <location>
        <begin position="27"/>
        <end position="109"/>
    </location>
</feature>
<reference evidence="3" key="1">
    <citation type="submission" date="2023-07" db="EMBL/GenBank/DDBJ databases">
        <authorList>
            <consortium name="CYATHOMIX"/>
        </authorList>
    </citation>
    <scope>NUCLEOTIDE SEQUENCE</scope>
    <source>
        <strain evidence="3">N/A</strain>
    </source>
</reference>